<accession>L7VY83</accession>
<evidence type="ECO:0000259" key="1">
    <source>
        <dbReference type="Pfam" id="PF00561"/>
    </source>
</evidence>
<protein>
    <submittedName>
        <fullName evidence="2">Hydrolase, alpha/beta fold family</fullName>
    </submittedName>
</protein>
<dbReference type="InterPro" id="IPR000073">
    <property type="entry name" value="AB_hydrolase_1"/>
</dbReference>
<dbReference type="PANTHER" id="PTHR43433:SF5">
    <property type="entry name" value="AB HYDROLASE-1 DOMAIN-CONTAINING PROTEIN"/>
    <property type="match status" value="1"/>
</dbReference>
<name>L7VY83_9BACT</name>
<dbReference type="Gene3D" id="3.40.50.1820">
    <property type="entry name" value="alpha/beta hydrolase"/>
    <property type="match status" value="1"/>
</dbReference>
<dbReference type="GO" id="GO:0046503">
    <property type="term" value="P:glycerolipid catabolic process"/>
    <property type="evidence" value="ECO:0007669"/>
    <property type="project" value="TreeGrafter"/>
</dbReference>
<proteinExistence type="predicted"/>
<dbReference type="InterPro" id="IPR029058">
    <property type="entry name" value="AB_hydrolase_fold"/>
</dbReference>
<dbReference type="EMBL" id="JX649890">
    <property type="protein sequence ID" value="AGC72048.1"/>
    <property type="molecule type" value="Genomic_DNA"/>
</dbReference>
<reference evidence="2" key="1">
    <citation type="submission" date="2012-09" db="EMBL/GenBank/DDBJ databases">
        <title>Metagenomic Characterization of a Microbial Community in Wastewater Detects High Levels of Antibiotic Resistance.</title>
        <authorList>
            <person name="Abrams M."/>
            <person name="Caldwell A."/>
            <person name="Vandaei E."/>
            <person name="Lee W."/>
            <person name="Perrott J."/>
            <person name="Khan S.Y."/>
            <person name="Ta J."/>
            <person name="Romero D."/>
            <person name="Nguyen V."/>
            <person name="Pourmand N."/>
            <person name="Ouverney C.C."/>
        </authorList>
    </citation>
    <scope>NUCLEOTIDE SEQUENCE</scope>
</reference>
<dbReference type="PANTHER" id="PTHR43433">
    <property type="entry name" value="HYDROLASE, ALPHA/BETA FOLD FAMILY PROTEIN"/>
    <property type="match status" value="1"/>
</dbReference>
<sequence>MYNPSRASFDGLSSFSLIGDFGMHFFNTPDGATLAFKDDGEGLPLLALAGLTRDSRDFDYMAQHLPHVRLIRLDSRGRGRSAWTGPDTYTVAQEAHDALALLDHLGLEKAAIIGSSRGGLLAMVIAATHPERVLGICLNDVGPVLERTGLERIGTYLGIAPTLKTLEEVADRLPSTMPGFHGVPAFRWDEEAVRHFVQYDGHVGLTYDPALRVAFETAMAAPLVDLWPFFDACAGLPLAVIRGVHSDVLTAETLQAMRQRRPDACCAEIPDRGHIPFLDEAESLHCIHTWLAQLSTSGC</sequence>
<organism evidence="2">
    <name type="scientific">uncultured bacterium A1Q1_fos_500</name>
    <dbReference type="NCBI Taxonomy" id="1256579"/>
    <lineage>
        <taxon>Bacteria</taxon>
        <taxon>environmental samples</taxon>
    </lineage>
</organism>
<dbReference type="GO" id="GO:0004806">
    <property type="term" value="F:triacylglycerol lipase activity"/>
    <property type="evidence" value="ECO:0007669"/>
    <property type="project" value="TreeGrafter"/>
</dbReference>
<feature type="domain" description="AB hydrolase-1" evidence="1">
    <location>
        <begin position="44"/>
        <end position="279"/>
    </location>
</feature>
<dbReference type="Pfam" id="PF00561">
    <property type="entry name" value="Abhydrolase_1"/>
    <property type="match status" value="1"/>
</dbReference>
<keyword evidence="2" id="KW-0378">Hydrolase</keyword>
<evidence type="ECO:0000313" key="2">
    <source>
        <dbReference type="EMBL" id="AGC72048.1"/>
    </source>
</evidence>
<dbReference type="InterPro" id="IPR050471">
    <property type="entry name" value="AB_hydrolase"/>
</dbReference>
<dbReference type="SUPFAM" id="SSF53474">
    <property type="entry name" value="alpha/beta-Hydrolases"/>
    <property type="match status" value="1"/>
</dbReference>
<dbReference type="AlphaFoldDB" id="L7VY83"/>